<dbReference type="InterPro" id="IPR001362">
    <property type="entry name" value="Glyco_hydro_32"/>
</dbReference>
<dbReference type="KEGG" id="pbj:VN24_04825"/>
<evidence type="ECO:0000256" key="1">
    <source>
        <dbReference type="ARBA" id="ARBA00009902"/>
    </source>
</evidence>
<evidence type="ECO:0000259" key="6">
    <source>
        <dbReference type="Pfam" id="PF00251"/>
    </source>
</evidence>
<dbReference type="SMART" id="SM00640">
    <property type="entry name" value="Glyco_32"/>
    <property type="match status" value="1"/>
</dbReference>
<dbReference type="InterPro" id="IPR018053">
    <property type="entry name" value="Glyco_hydro_32_AS"/>
</dbReference>
<reference evidence="9" key="2">
    <citation type="submission" date="2015-03" db="EMBL/GenBank/DDBJ databases">
        <title>Genome sequence of Paenibacillus beijingensis strain DSM 24997T.</title>
        <authorList>
            <person name="Kwak Y."/>
            <person name="Shin J.-H."/>
        </authorList>
    </citation>
    <scope>NUCLEOTIDE SEQUENCE [LARGE SCALE GENOMIC DNA]</scope>
    <source>
        <strain evidence="9">DSM 24997</strain>
    </source>
</reference>
<evidence type="ECO:0000259" key="7">
    <source>
        <dbReference type="Pfam" id="PF08244"/>
    </source>
</evidence>
<dbReference type="PATRIC" id="fig|1126833.4.peg.1067"/>
<dbReference type="Gene3D" id="2.60.120.560">
    <property type="entry name" value="Exo-inulinase, domain 1"/>
    <property type="match status" value="1"/>
</dbReference>
<keyword evidence="4 5" id="KW-0326">Glycosidase</keyword>
<dbReference type="PROSITE" id="PS00609">
    <property type="entry name" value="GLYCOSYL_HYDROL_F32"/>
    <property type="match status" value="1"/>
</dbReference>
<dbReference type="GO" id="GO:0005737">
    <property type="term" value="C:cytoplasm"/>
    <property type="evidence" value="ECO:0007669"/>
    <property type="project" value="TreeGrafter"/>
</dbReference>
<keyword evidence="9" id="KW-1185">Reference proteome</keyword>
<dbReference type="PANTHER" id="PTHR42800:SF1">
    <property type="entry name" value="EXOINULINASE INUD (AFU_ORTHOLOGUE AFUA_5G00480)"/>
    <property type="match status" value="1"/>
</dbReference>
<feature type="domain" description="Glycosyl hydrolase family 32 N-terminal" evidence="6">
    <location>
        <begin position="15"/>
        <end position="342"/>
    </location>
</feature>
<dbReference type="InterPro" id="IPR013320">
    <property type="entry name" value="ConA-like_dom_sf"/>
</dbReference>
<accession>A0A0D5NRI2</accession>
<organism evidence="8 9">
    <name type="scientific">Paenibacillus beijingensis</name>
    <dbReference type="NCBI Taxonomy" id="1126833"/>
    <lineage>
        <taxon>Bacteria</taxon>
        <taxon>Bacillati</taxon>
        <taxon>Bacillota</taxon>
        <taxon>Bacilli</taxon>
        <taxon>Bacillales</taxon>
        <taxon>Paenibacillaceae</taxon>
        <taxon>Paenibacillus</taxon>
    </lineage>
</organism>
<proteinExistence type="inferred from homology"/>
<dbReference type="SUPFAM" id="SSF49899">
    <property type="entry name" value="Concanavalin A-like lectins/glucanases"/>
    <property type="match status" value="1"/>
</dbReference>
<protein>
    <submittedName>
        <fullName evidence="8">Glycoside hydrolase</fullName>
    </submittedName>
</protein>
<evidence type="ECO:0000256" key="5">
    <source>
        <dbReference type="RuleBase" id="RU362110"/>
    </source>
</evidence>
<dbReference type="Gene3D" id="2.115.10.20">
    <property type="entry name" value="Glycosyl hydrolase domain, family 43"/>
    <property type="match status" value="1"/>
</dbReference>
<dbReference type="GO" id="GO:0004575">
    <property type="term" value="F:sucrose alpha-glucosidase activity"/>
    <property type="evidence" value="ECO:0007669"/>
    <property type="project" value="TreeGrafter"/>
</dbReference>
<sequence>MKASEYVEKYRPQYHFSPPSNWMNDPNGMVYYEGEYHLFYQHHPQSTIWGPMHWGHAVSTDLIHWQHLPVALAPDHNGMIFSGSAVVDAHDSSGFFDGGSGLVAIFTHHDTVQASETAADAGAGTTSRTRQRQSLAYSTDKGRTWTMYAGNPVLSDESIVDFRDPKVFWHAESSRWVMVLAAGDHVRFYTSPNLREWTFASEFGKTEGSHDGVWECPDLFELPVDGHPHERKWVLLVSIGDSPDCPEGSRTQYFVGDFNGESFSSDLADDEVIWMDEGRDNYAGVTWSDVPAEDGRRLLIGWMSNWKYANFTPTTSWRSAMTVPRVLTLKRTDEGIRLYQQPVQELSALREAPLGWSALAIGPDRPQTIDWEGKAFELEAEFELAGAAEFGLKLRKSGSEETVVGYDAALEKLFIDRTASGESAFSPAFAVRHDAALKPDGGRIKLHIFVDWSSVEVFAGGGRAVMSDLIFPDDASQGVELYAVEGQVKLISMKIYPLASIYSRQAVSAGQS</sequence>
<dbReference type="InterPro" id="IPR023296">
    <property type="entry name" value="Glyco_hydro_beta-prop_sf"/>
</dbReference>
<keyword evidence="2 5" id="KW-0378">Hydrolase</keyword>
<evidence type="ECO:0000313" key="8">
    <source>
        <dbReference type="EMBL" id="AJY77508.1"/>
    </source>
</evidence>
<evidence type="ECO:0000256" key="4">
    <source>
        <dbReference type="ARBA" id="ARBA00023295"/>
    </source>
</evidence>
<reference evidence="8 9" key="1">
    <citation type="journal article" date="2015" name="J. Biotechnol.">
        <title>Complete genome sequence of Paenibacillus beijingensis 7188(T) (=DSM 24997(T)), a novel rhizobacterium from jujube garden soil.</title>
        <authorList>
            <person name="Kwak Y."/>
            <person name="Shin J.H."/>
        </authorList>
    </citation>
    <scope>NUCLEOTIDE SEQUENCE [LARGE SCALE GENOMIC DNA]</scope>
    <source>
        <strain evidence="8 9">DSM 24997</strain>
    </source>
</reference>
<dbReference type="Pfam" id="PF00251">
    <property type="entry name" value="Glyco_hydro_32N"/>
    <property type="match status" value="1"/>
</dbReference>
<dbReference type="AlphaFoldDB" id="A0A0D5NRI2"/>
<dbReference type="InterPro" id="IPR013148">
    <property type="entry name" value="Glyco_hydro_32_N"/>
</dbReference>
<dbReference type="EMBL" id="CP011058">
    <property type="protein sequence ID" value="AJY77508.1"/>
    <property type="molecule type" value="Genomic_DNA"/>
</dbReference>
<dbReference type="Proteomes" id="UP000032633">
    <property type="component" value="Chromosome"/>
</dbReference>
<dbReference type="SUPFAM" id="SSF75005">
    <property type="entry name" value="Arabinanase/levansucrase/invertase"/>
    <property type="match status" value="1"/>
</dbReference>
<dbReference type="Pfam" id="PF08244">
    <property type="entry name" value="Glyco_hydro_32C"/>
    <property type="match status" value="1"/>
</dbReference>
<comment type="similarity">
    <text evidence="1 5">Belongs to the glycosyl hydrolase 32 family.</text>
</comment>
<dbReference type="STRING" id="1126833.VN24_04825"/>
<dbReference type="InterPro" id="IPR013189">
    <property type="entry name" value="Glyco_hydro_32_C"/>
</dbReference>
<evidence type="ECO:0000256" key="3">
    <source>
        <dbReference type="ARBA" id="ARBA00023277"/>
    </source>
</evidence>
<gene>
    <name evidence="8" type="ORF">VN24_04825</name>
</gene>
<evidence type="ECO:0000256" key="2">
    <source>
        <dbReference type="ARBA" id="ARBA00022801"/>
    </source>
</evidence>
<keyword evidence="3" id="KW-0119">Carbohydrate metabolism</keyword>
<name>A0A0D5NRI2_9BACL</name>
<dbReference type="CDD" id="cd18622">
    <property type="entry name" value="GH32_Inu-like"/>
    <property type="match status" value="1"/>
</dbReference>
<evidence type="ECO:0000313" key="9">
    <source>
        <dbReference type="Proteomes" id="UP000032633"/>
    </source>
</evidence>
<dbReference type="HOGENOM" id="CLU_001528_3_1_9"/>
<dbReference type="FunFam" id="2.115.10.20:FF:000003">
    <property type="entry name" value="Levanbiose-producing levanase"/>
    <property type="match status" value="1"/>
</dbReference>
<dbReference type="GO" id="GO:0005987">
    <property type="term" value="P:sucrose catabolic process"/>
    <property type="evidence" value="ECO:0007669"/>
    <property type="project" value="TreeGrafter"/>
</dbReference>
<dbReference type="PANTHER" id="PTHR42800">
    <property type="entry name" value="EXOINULINASE INUD (AFU_ORTHOLOGUE AFUA_5G00480)"/>
    <property type="match status" value="1"/>
</dbReference>
<feature type="domain" description="Glycosyl hydrolase family 32 C-terminal" evidence="7">
    <location>
        <begin position="368"/>
        <end position="496"/>
    </location>
</feature>